<reference evidence="1" key="1">
    <citation type="submission" date="2014-09" db="EMBL/GenBank/DDBJ databases">
        <authorList>
            <person name="Magalhaes I.L.F."/>
            <person name="Oliveira U."/>
            <person name="Santos F.R."/>
            <person name="Vidigal T.H.D.A."/>
            <person name="Brescovit A.D."/>
            <person name="Santos A.J."/>
        </authorList>
    </citation>
    <scope>NUCLEOTIDE SEQUENCE</scope>
    <source>
        <tissue evidence="1">Shoot tissue taken approximately 20 cm above the soil surface</tissue>
    </source>
</reference>
<proteinExistence type="predicted"/>
<dbReference type="EMBL" id="GBRH01252036">
    <property type="protein sequence ID" value="JAD45859.1"/>
    <property type="molecule type" value="Transcribed_RNA"/>
</dbReference>
<reference evidence="1" key="2">
    <citation type="journal article" date="2015" name="Data Brief">
        <title>Shoot transcriptome of the giant reed, Arundo donax.</title>
        <authorList>
            <person name="Barrero R.A."/>
            <person name="Guerrero F.D."/>
            <person name="Moolhuijzen P."/>
            <person name="Goolsby J.A."/>
            <person name="Tidwell J."/>
            <person name="Bellgard S.E."/>
            <person name="Bellgard M.I."/>
        </authorList>
    </citation>
    <scope>NUCLEOTIDE SEQUENCE</scope>
    <source>
        <tissue evidence="1">Shoot tissue taken approximately 20 cm above the soil surface</tissue>
    </source>
</reference>
<protein>
    <submittedName>
        <fullName evidence="1">Uncharacterized protein</fullName>
    </submittedName>
</protein>
<name>A0A0A9A2H1_ARUDO</name>
<organism evidence="1">
    <name type="scientific">Arundo donax</name>
    <name type="common">Giant reed</name>
    <name type="synonym">Donax arundinaceus</name>
    <dbReference type="NCBI Taxonomy" id="35708"/>
    <lineage>
        <taxon>Eukaryota</taxon>
        <taxon>Viridiplantae</taxon>
        <taxon>Streptophyta</taxon>
        <taxon>Embryophyta</taxon>
        <taxon>Tracheophyta</taxon>
        <taxon>Spermatophyta</taxon>
        <taxon>Magnoliopsida</taxon>
        <taxon>Liliopsida</taxon>
        <taxon>Poales</taxon>
        <taxon>Poaceae</taxon>
        <taxon>PACMAD clade</taxon>
        <taxon>Arundinoideae</taxon>
        <taxon>Arundineae</taxon>
        <taxon>Arundo</taxon>
    </lineage>
</organism>
<accession>A0A0A9A2H1</accession>
<dbReference type="AlphaFoldDB" id="A0A0A9A2H1"/>
<evidence type="ECO:0000313" key="1">
    <source>
        <dbReference type="EMBL" id="JAD45859.1"/>
    </source>
</evidence>
<sequence>MKNPYVLRCLSKFLFIIFKSSYEHRWGRDRIWIAKSSRCPNQPNGMTKYL</sequence>